<dbReference type="Proteomes" id="UP000813824">
    <property type="component" value="Unassembled WGS sequence"/>
</dbReference>
<proteinExistence type="predicted"/>
<evidence type="ECO:0000256" key="1">
    <source>
        <dbReference type="SAM" id="MobiDB-lite"/>
    </source>
</evidence>
<evidence type="ECO:0000313" key="3">
    <source>
        <dbReference type="Proteomes" id="UP000813824"/>
    </source>
</evidence>
<protein>
    <submittedName>
        <fullName evidence="2">Uncharacterized protein</fullName>
    </submittedName>
</protein>
<comment type="caution">
    <text evidence="2">The sequence shown here is derived from an EMBL/GenBank/DDBJ whole genome shotgun (WGS) entry which is preliminary data.</text>
</comment>
<sequence>MGLMSTVLHVSLSIPHPHIHRDGAIITRCLGSHKTSPPHHLRHTPPLFCTLIALYEANPNACGFGPLLTNLWPFPLSFFRCTCSHLRRLRHHLNRVISCHARLSVRWLLHSSFIAFRILLLIPLVATLANPRISYVPVENGDEEPPSVASLLLPSGVGAAPSSGLARLEETASKYGTFRVSRLLVPASSPTTRVPTPSPSTDRVPQPKHKSCLQDEKKINLDLSWSGMWQRIRGLTSYLWPSKSRGLKSIAVSWHYPPFEASGFVRSTQLVCVLIAVIGRVVNTGVPWGLAQVICIFDRDPEGSVWPYLFLYVGL</sequence>
<evidence type="ECO:0000313" key="2">
    <source>
        <dbReference type="EMBL" id="KAH8107915.1"/>
    </source>
</evidence>
<accession>A0A8K0XUZ9</accession>
<feature type="compositionally biased region" description="Low complexity" evidence="1">
    <location>
        <begin position="188"/>
        <end position="201"/>
    </location>
</feature>
<organism evidence="2 3">
    <name type="scientific">Cristinia sonorae</name>
    <dbReference type="NCBI Taxonomy" id="1940300"/>
    <lineage>
        <taxon>Eukaryota</taxon>
        <taxon>Fungi</taxon>
        <taxon>Dikarya</taxon>
        <taxon>Basidiomycota</taxon>
        <taxon>Agaricomycotina</taxon>
        <taxon>Agaricomycetes</taxon>
        <taxon>Agaricomycetidae</taxon>
        <taxon>Agaricales</taxon>
        <taxon>Pleurotineae</taxon>
        <taxon>Stephanosporaceae</taxon>
        <taxon>Cristinia</taxon>
    </lineage>
</organism>
<keyword evidence="3" id="KW-1185">Reference proteome</keyword>
<gene>
    <name evidence="2" type="ORF">BXZ70DRAFT_21520</name>
</gene>
<dbReference type="EMBL" id="JAEVFJ010000001">
    <property type="protein sequence ID" value="KAH8107915.1"/>
    <property type="molecule type" value="Genomic_DNA"/>
</dbReference>
<name>A0A8K0XUZ9_9AGAR</name>
<reference evidence="2" key="1">
    <citation type="journal article" date="2021" name="New Phytol.">
        <title>Evolutionary innovations through gain and loss of genes in the ectomycorrhizal Boletales.</title>
        <authorList>
            <person name="Wu G."/>
            <person name="Miyauchi S."/>
            <person name="Morin E."/>
            <person name="Kuo A."/>
            <person name="Drula E."/>
            <person name="Varga T."/>
            <person name="Kohler A."/>
            <person name="Feng B."/>
            <person name="Cao Y."/>
            <person name="Lipzen A."/>
            <person name="Daum C."/>
            <person name="Hundley H."/>
            <person name="Pangilinan J."/>
            <person name="Johnson J."/>
            <person name="Barry K."/>
            <person name="LaButti K."/>
            <person name="Ng V."/>
            <person name="Ahrendt S."/>
            <person name="Min B."/>
            <person name="Choi I.G."/>
            <person name="Park H."/>
            <person name="Plett J.M."/>
            <person name="Magnuson J."/>
            <person name="Spatafora J.W."/>
            <person name="Nagy L.G."/>
            <person name="Henrissat B."/>
            <person name="Grigoriev I.V."/>
            <person name="Yang Z.L."/>
            <person name="Xu J."/>
            <person name="Martin F.M."/>
        </authorList>
    </citation>
    <scope>NUCLEOTIDE SEQUENCE</scope>
    <source>
        <strain evidence="2">KKN 215</strain>
    </source>
</reference>
<dbReference type="AlphaFoldDB" id="A0A8K0XUZ9"/>
<feature type="region of interest" description="Disordered" evidence="1">
    <location>
        <begin position="188"/>
        <end position="209"/>
    </location>
</feature>